<feature type="domain" description="THUMP" evidence="3">
    <location>
        <begin position="150"/>
        <end position="262"/>
    </location>
</feature>
<evidence type="ECO:0000313" key="4">
    <source>
        <dbReference type="EMBL" id="KAG0668375.1"/>
    </source>
</evidence>
<keyword evidence="5" id="KW-1185">Reference proteome</keyword>
<dbReference type="FunFam" id="3.30.2300.10:FF:000001">
    <property type="entry name" value="THUMP domain-containing protein 1"/>
    <property type="match status" value="1"/>
</dbReference>
<dbReference type="PANTHER" id="PTHR13452">
    <property type="entry name" value="THUMP DOMAIN CONTAINING PROTEIN 1-RELATED"/>
    <property type="match status" value="1"/>
</dbReference>
<evidence type="ECO:0000259" key="3">
    <source>
        <dbReference type="PROSITE" id="PS51165"/>
    </source>
</evidence>
<dbReference type="AlphaFoldDB" id="A0A9P6WBG5"/>
<accession>A0A9P6WBG5</accession>
<evidence type="ECO:0000313" key="5">
    <source>
        <dbReference type="Proteomes" id="UP000750334"/>
    </source>
</evidence>
<sequence length="310" mass="35709">MGNKRPASGKGDQKKKKFKVSSGFLDPGTSGIYATCSRRKERQAAQELGLLFEEKLQEVYGDQLKELEKANNEDGDGIKEDDVEEELSIEDQIKQELSEMKASANPVSKDDKKKELLHFIDLNCECVVFCKTRKPIIPEEFVQNIMDELLDPNNMVKRTRYVQKLTPITNSCSATMEQILKLAEKTIAPHFHSEETEKEGFKFAIEVTRRNFNTIPKMDIINNLVSFVCENGKYKHKVDLKNYDKLILVECFKNNVGISVVNGEYNKSYKKYNVQQIYEAKLKKEEEEEEDKKEKVEKLEESNGEINSEN</sequence>
<protein>
    <submittedName>
        <fullName evidence="4">tRNA acetyltransferase tan1</fullName>
    </submittedName>
</protein>
<dbReference type="OrthoDB" id="367221at2759"/>
<organism evidence="4 5">
    <name type="scientific">Maudiozyma exigua</name>
    <name type="common">Yeast</name>
    <name type="synonym">Kazachstania exigua</name>
    <dbReference type="NCBI Taxonomy" id="34358"/>
    <lineage>
        <taxon>Eukaryota</taxon>
        <taxon>Fungi</taxon>
        <taxon>Dikarya</taxon>
        <taxon>Ascomycota</taxon>
        <taxon>Saccharomycotina</taxon>
        <taxon>Saccharomycetes</taxon>
        <taxon>Saccharomycetales</taxon>
        <taxon>Saccharomycetaceae</taxon>
        <taxon>Maudiozyma</taxon>
    </lineage>
</organism>
<reference evidence="4 5" key="1">
    <citation type="submission" date="2020-11" db="EMBL/GenBank/DDBJ databases">
        <title>Kefir isolates.</title>
        <authorList>
            <person name="Marcisauskas S."/>
            <person name="Kim Y."/>
            <person name="Blasche S."/>
        </authorList>
    </citation>
    <scope>NUCLEOTIDE SEQUENCE [LARGE SCALE GENOMIC DNA]</scope>
    <source>
        <strain evidence="4 5">OG2</strain>
    </source>
</reference>
<gene>
    <name evidence="4" type="primary">TAN1</name>
    <name evidence="4" type="ORF">C6P45_004727</name>
</gene>
<dbReference type="EMBL" id="PUHR01000069">
    <property type="protein sequence ID" value="KAG0668375.1"/>
    <property type="molecule type" value="Genomic_DNA"/>
</dbReference>
<dbReference type="InterPro" id="IPR004114">
    <property type="entry name" value="THUMP_dom"/>
</dbReference>
<name>A0A9P6WBG5_MAUEX</name>
<evidence type="ECO:0000256" key="2">
    <source>
        <dbReference type="SAM" id="MobiDB-lite"/>
    </source>
</evidence>
<dbReference type="Proteomes" id="UP000750334">
    <property type="component" value="Unassembled WGS sequence"/>
</dbReference>
<keyword evidence="1" id="KW-0694">RNA-binding</keyword>
<feature type="region of interest" description="Disordered" evidence="2">
    <location>
        <begin position="283"/>
        <end position="310"/>
    </location>
</feature>
<dbReference type="CDD" id="cd11717">
    <property type="entry name" value="THUMP_THUMPD1_like"/>
    <property type="match status" value="1"/>
</dbReference>
<dbReference type="SMART" id="SM00981">
    <property type="entry name" value="THUMP"/>
    <property type="match status" value="1"/>
</dbReference>
<feature type="compositionally biased region" description="Basic and acidic residues" evidence="2">
    <location>
        <begin position="292"/>
        <end position="301"/>
    </location>
</feature>
<dbReference type="GO" id="GO:0006400">
    <property type="term" value="P:tRNA modification"/>
    <property type="evidence" value="ECO:0007669"/>
    <property type="project" value="InterPro"/>
</dbReference>
<dbReference type="SUPFAM" id="SSF143437">
    <property type="entry name" value="THUMP domain-like"/>
    <property type="match status" value="1"/>
</dbReference>
<comment type="caution">
    <text evidence="4">The sequence shown here is derived from an EMBL/GenBank/DDBJ whole genome shotgun (WGS) entry which is preliminary data.</text>
</comment>
<dbReference type="InterPro" id="IPR040183">
    <property type="entry name" value="THUMPD1-like"/>
</dbReference>
<evidence type="ECO:0000256" key="1">
    <source>
        <dbReference type="PROSITE-ProRule" id="PRU00529"/>
    </source>
</evidence>
<feature type="region of interest" description="Disordered" evidence="2">
    <location>
        <begin position="1"/>
        <end position="23"/>
    </location>
</feature>
<dbReference type="Gene3D" id="3.30.2300.10">
    <property type="entry name" value="THUMP superfamily"/>
    <property type="match status" value="1"/>
</dbReference>
<dbReference type="GO" id="GO:0003723">
    <property type="term" value="F:RNA binding"/>
    <property type="evidence" value="ECO:0007669"/>
    <property type="project" value="UniProtKB-UniRule"/>
</dbReference>
<dbReference type="PANTHER" id="PTHR13452:SF10">
    <property type="entry name" value="THUMP DOMAIN-CONTAINING PROTEIN 1"/>
    <property type="match status" value="1"/>
</dbReference>
<dbReference type="PROSITE" id="PS51165">
    <property type="entry name" value="THUMP"/>
    <property type="match status" value="1"/>
</dbReference>
<dbReference type="Pfam" id="PF02926">
    <property type="entry name" value="THUMP"/>
    <property type="match status" value="1"/>
</dbReference>
<proteinExistence type="predicted"/>